<organism evidence="2 3">
    <name type="scientific">Riccia sorocarpa</name>
    <dbReference type="NCBI Taxonomy" id="122646"/>
    <lineage>
        <taxon>Eukaryota</taxon>
        <taxon>Viridiplantae</taxon>
        <taxon>Streptophyta</taxon>
        <taxon>Embryophyta</taxon>
        <taxon>Marchantiophyta</taxon>
        <taxon>Marchantiopsida</taxon>
        <taxon>Marchantiidae</taxon>
        <taxon>Marchantiales</taxon>
        <taxon>Ricciaceae</taxon>
        <taxon>Riccia</taxon>
    </lineage>
</organism>
<dbReference type="InterPro" id="IPR036691">
    <property type="entry name" value="Endo/exonu/phosph_ase_sf"/>
</dbReference>
<dbReference type="Proteomes" id="UP001633002">
    <property type="component" value="Unassembled WGS sequence"/>
</dbReference>
<protein>
    <submittedName>
        <fullName evidence="2">Uncharacterized protein</fullName>
    </submittedName>
</protein>
<dbReference type="SUPFAM" id="SSF56219">
    <property type="entry name" value="DNase I-like"/>
    <property type="match status" value="1"/>
</dbReference>
<evidence type="ECO:0000256" key="1">
    <source>
        <dbReference type="SAM" id="MobiDB-lite"/>
    </source>
</evidence>
<feature type="region of interest" description="Disordered" evidence="1">
    <location>
        <begin position="61"/>
        <end position="131"/>
    </location>
</feature>
<comment type="caution">
    <text evidence="2">The sequence shown here is derived from an EMBL/GenBank/DDBJ whole genome shotgun (WGS) entry which is preliminary data.</text>
</comment>
<feature type="compositionally biased region" description="Basic and acidic residues" evidence="1">
    <location>
        <begin position="115"/>
        <end position="131"/>
    </location>
</feature>
<evidence type="ECO:0000313" key="2">
    <source>
        <dbReference type="EMBL" id="KAL3688792.1"/>
    </source>
</evidence>
<dbReference type="AlphaFoldDB" id="A0ABD3HDZ0"/>
<proteinExistence type="predicted"/>
<sequence>MYQKASMHVGHPIRVKAVKRWITNKARRAKVIGLQELKASEEEVIEFNIRQLMDQSHTIVDYSSTDRGGGSAVNSPVPTDHSTRGQRGRLSSLGENSNRGGNSRHSFDIRAGFRQGEDPTLRMAEGTRPEREMDLTSGLEYDLRQGRLHRCATLYYKVSH</sequence>
<feature type="compositionally biased region" description="Polar residues" evidence="1">
    <location>
        <begin position="93"/>
        <end position="104"/>
    </location>
</feature>
<evidence type="ECO:0000313" key="3">
    <source>
        <dbReference type="Proteomes" id="UP001633002"/>
    </source>
</evidence>
<dbReference type="EMBL" id="JBJQOH010000004">
    <property type="protein sequence ID" value="KAL3688792.1"/>
    <property type="molecule type" value="Genomic_DNA"/>
</dbReference>
<accession>A0ABD3HDZ0</accession>
<keyword evidence="3" id="KW-1185">Reference proteome</keyword>
<gene>
    <name evidence="2" type="ORF">R1sor_015101</name>
</gene>
<feature type="compositionally biased region" description="Polar residues" evidence="1">
    <location>
        <begin position="61"/>
        <end position="77"/>
    </location>
</feature>
<name>A0ABD3HDZ0_9MARC</name>
<reference evidence="2 3" key="1">
    <citation type="submission" date="2024-09" db="EMBL/GenBank/DDBJ databases">
        <title>Chromosome-scale assembly of Riccia sorocarpa.</title>
        <authorList>
            <person name="Paukszto L."/>
        </authorList>
    </citation>
    <scope>NUCLEOTIDE SEQUENCE [LARGE SCALE GENOMIC DNA]</scope>
    <source>
        <strain evidence="2">LP-2024</strain>
        <tissue evidence="2">Aerial parts of the thallus</tissue>
    </source>
</reference>